<keyword evidence="2" id="KW-0472">Membrane</keyword>
<name>A0A8C3LYX1_CHRPC</name>
<proteinExistence type="predicted"/>
<evidence type="ECO:0000259" key="3">
    <source>
        <dbReference type="Pfam" id="PF01171"/>
    </source>
</evidence>
<reference evidence="4" key="2">
    <citation type="submission" date="2025-09" db="UniProtKB">
        <authorList>
            <consortium name="Ensembl"/>
        </authorList>
    </citation>
    <scope>IDENTIFICATION</scope>
</reference>
<dbReference type="GO" id="GO:0002143">
    <property type="term" value="P:tRNA wobble position uridine thiolation"/>
    <property type="evidence" value="ECO:0007669"/>
    <property type="project" value="TreeGrafter"/>
</dbReference>
<dbReference type="InterPro" id="IPR014729">
    <property type="entry name" value="Rossmann-like_a/b/a_fold"/>
</dbReference>
<accession>A0A8C3LYX1</accession>
<dbReference type="GO" id="GO:0016740">
    <property type="term" value="F:transferase activity"/>
    <property type="evidence" value="ECO:0007669"/>
    <property type="project" value="UniProtKB-KW"/>
</dbReference>
<reference evidence="4" key="1">
    <citation type="submission" date="2025-08" db="UniProtKB">
        <authorList>
            <consortium name="Ensembl"/>
        </authorList>
    </citation>
    <scope>IDENTIFICATION</scope>
</reference>
<sequence>MCRSCFVSAFELEAHRAILADDHPPKEGEIWAVATSGGKDSTVLAHLLARLEERHSYGLKLVLLSVDEGISGYRDASLGAVRRARGDLPLLVVGFKELFGWSMDRVAKELGGSNHCTFCGVLRRQALERGARLLGVDRIATGHNADDIAETVLMNFLRGDVARLRRAATEATNMRDWKAIGRDWDGLGCNWEGLGDTGRRLGGTGRYWERLGGSGMDWEATGRDWKVIGMDWEVTGRDWEGLGEDLEKTWRDWKILGGTGKQLGGTGSYWEETGMDWEGLGEDLEGLEDTGRDWEATGMDWEPLVSYWCHTGAILVLYWPMLVSYWLILVHTGP</sequence>
<dbReference type="GO" id="GO:0000049">
    <property type="term" value="F:tRNA binding"/>
    <property type="evidence" value="ECO:0007669"/>
    <property type="project" value="TreeGrafter"/>
</dbReference>
<evidence type="ECO:0000256" key="2">
    <source>
        <dbReference type="SAM" id="Phobius"/>
    </source>
</evidence>
<keyword evidence="1" id="KW-0808">Transferase</keyword>
<dbReference type="Gene3D" id="3.40.50.620">
    <property type="entry name" value="HUPs"/>
    <property type="match status" value="1"/>
</dbReference>
<dbReference type="SUPFAM" id="SSF52402">
    <property type="entry name" value="Adenine nucleotide alpha hydrolases-like"/>
    <property type="match status" value="1"/>
</dbReference>
<evidence type="ECO:0000313" key="5">
    <source>
        <dbReference type="Proteomes" id="UP000694543"/>
    </source>
</evidence>
<dbReference type="Proteomes" id="UP000694543">
    <property type="component" value="Unplaced"/>
</dbReference>
<dbReference type="InterPro" id="IPR011063">
    <property type="entry name" value="TilS/TtcA_N"/>
</dbReference>
<dbReference type="PANTHER" id="PTHR11807">
    <property type="entry name" value="ATPASES OF THE PP SUPERFAMILY-RELATED"/>
    <property type="match status" value="1"/>
</dbReference>
<organism evidence="4 5">
    <name type="scientific">Chrysolophus pictus</name>
    <name type="common">Golden pheasant</name>
    <name type="synonym">Phasianus pictus</name>
    <dbReference type="NCBI Taxonomy" id="9089"/>
    <lineage>
        <taxon>Eukaryota</taxon>
        <taxon>Metazoa</taxon>
        <taxon>Chordata</taxon>
        <taxon>Craniata</taxon>
        <taxon>Vertebrata</taxon>
        <taxon>Euteleostomi</taxon>
        <taxon>Archelosauria</taxon>
        <taxon>Archosauria</taxon>
        <taxon>Dinosauria</taxon>
        <taxon>Saurischia</taxon>
        <taxon>Theropoda</taxon>
        <taxon>Coelurosauria</taxon>
        <taxon>Aves</taxon>
        <taxon>Neognathae</taxon>
        <taxon>Galloanserae</taxon>
        <taxon>Galliformes</taxon>
        <taxon>Phasianidae</taxon>
        <taxon>Phasianinae</taxon>
        <taxon>Chrysolophus</taxon>
    </lineage>
</organism>
<dbReference type="Pfam" id="PF01171">
    <property type="entry name" value="ATP_bind_3"/>
    <property type="match status" value="1"/>
</dbReference>
<evidence type="ECO:0000313" key="4">
    <source>
        <dbReference type="Ensembl" id="ENSCPIP00010017259.1"/>
    </source>
</evidence>
<feature type="domain" description="tRNA(Ile)-lysidine/2-thiocytidine synthase N-terminal" evidence="3">
    <location>
        <begin position="32"/>
        <end position="174"/>
    </location>
</feature>
<dbReference type="GO" id="GO:0002144">
    <property type="term" value="C:cytosolic tRNA wobble base thiouridylase complex"/>
    <property type="evidence" value="ECO:0007669"/>
    <property type="project" value="TreeGrafter"/>
</dbReference>
<dbReference type="PANTHER" id="PTHR11807:SF12">
    <property type="entry name" value="CYTOPLASMIC TRNA 2-THIOLATION PROTEIN 1"/>
    <property type="match status" value="1"/>
</dbReference>
<keyword evidence="5" id="KW-1185">Reference proteome</keyword>
<dbReference type="AlphaFoldDB" id="A0A8C3LYX1"/>
<keyword evidence="2" id="KW-0812">Transmembrane</keyword>
<evidence type="ECO:0000256" key="1">
    <source>
        <dbReference type="ARBA" id="ARBA00022679"/>
    </source>
</evidence>
<dbReference type="Ensembl" id="ENSCPIT00010020527.1">
    <property type="protein sequence ID" value="ENSCPIP00010017259.1"/>
    <property type="gene ID" value="ENSCPIG00010013759.1"/>
</dbReference>
<dbReference type="GO" id="GO:0005739">
    <property type="term" value="C:mitochondrion"/>
    <property type="evidence" value="ECO:0007669"/>
    <property type="project" value="TreeGrafter"/>
</dbReference>
<protein>
    <submittedName>
        <fullName evidence="4">Cytosolic thiouridylase subunit 1</fullName>
    </submittedName>
</protein>
<keyword evidence="2" id="KW-1133">Transmembrane helix</keyword>
<feature type="transmembrane region" description="Helical" evidence="2">
    <location>
        <begin position="307"/>
        <end position="328"/>
    </location>
</feature>